<feature type="coiled-coil region" evidence="1">
    <location>
        <begin position="235"/>
        <end position="317"/>
    </location>
</feature>
<evidence type="ECO:0000313" key="4">
    <source>
        <dbReference type="Proteomes" id="UP000886780"/>
    </source>
</evidence>
<comment type="caution">
    <text evidence="3">The sequence shown here is derived from an EMBL/GenBank/DDBJ whole genome shotgun (WGS) entry which is preliminary data.</text>
</comment>
<dbReference type="AlphaFoldDB" id="A0A9D1W4D7"/>
<evidence type="ECO:0008006" key="5">
    <source>
        <dbReference type="Google" id="ProtNLM"/>
    </source>
</evidence>
<keyword evidence="2" id="KW-0472">Membrane</keyword>
<reference evidence="3" key="1">
    <citation type="journal article" date="2021" name="PeerJ">
        <title>Extensive microbial diversity within the chicken gut microbiome revealed by metagenomics and culture.</title>
        <authorList>
            <person name="Gilroy R."/>
            <person name="Ravi A."/>
            <person name="Getino M."/>
            <person name="Pursley I."/>
            <person name="Horton D.L."/>
            <person name="Alikhan N.F."/>
            <person name="Baker D."/>
            <person name="Gharbi K."/>
            <person name="Hall N."/>
            <person name="Watson M."/>
            <person name="Adriaenssens E.M."/>
            <person name="Foster-Nyarko E."/>
            <person name="Jarju S."/>
            <person name="Secka A."/>
            <person name="Antonio M."/>
            <person name="Oren A."/>
            <person name="Chaudhuri R.R."/>
            <person name="La Ragione R."/>
            <person name="Hildebrand F."/>
            <person name="Pallen M.J."/>
        </authorList>
    </citation>
    <scope>NUCLEOTIDE SEQUENCE</scope>
    <source>
        <strain evidence="3">ChiGjej4B4-12881</strain>
    </source>
</reference>
<keyword evidence="1" id="KW-0175">Coiled coil</keyword>
<feature type="transmembrane region" description="Helical" evidence="2">
    <location>
        <begin position="147"/>
        <end position="169"/>
    </location>
</feature>
<keyword evidence="2" id="KW-1133">Transmembrane helix</keyword>
<accession>A0A9D1W4D7</accession>
<evidence type="ECO:0000256" key="1">
    <source>
        <dbReference type="SAM" id="Coils"/>
    </source>
</evidence>
<organism evidence="3 4">
    <name type="scientific">Candidatus Lachnoclostridium stercoripullorum</name>
    <dbReference type="NCBI Taxonomy" id="2838635"/>
    <lineage>
        <taxon>Bacteria</taxon>
        <taxon>Bacillati</taxon>
        <taxon>Bacillota</taxon>
        <taxon>Clostridia</taxon>
        <taxon>Lachnospirales</taxon>
        <taxon>Lachnospiraceae</taxon>
    </lineage>
</organism>
<feature type="coiled-coil region" evidence="1">
    <location>
        <begin position="66"/>
        <end position="112"/>
    </location>
</feature>
<dbReference type="Proteomes" id="UP000886780">
    <property type="component" value="Unassembled WGS sequence"/>
</dbReference>
<proteinExistence type="predicted"/>
<keyword evidence="2" id="KW-0812">Transmembrane</keyword>
<dbReference type="EMBL" id="DXEU01000081">
    <property type="protein sequence ID" value="HIX52095.1"/>
    <property type="molecule type" value="Genomic_DNA"/>
</dbReference>
<gene>
    <name evidence="3" type="ORF">IAA28_04750</name>
</gene>
<feature type="transmembrane region" description="Helical" evidence="2">
    <location>
        <begin position="175"/>
        <end position="195"/>
    </location>
</feature>
<protein>
    <recommendedName>
        <fullName evidence="5">ATPase involved in DNA repair</fullName>
    </recommendedName>
</protein>
<name>A0A9D1W4D7_9FIRM</name>
<reference evidence="3" key="2">
    <citation type="submission" date="2021-04" db="EMBL/GenBank/DDBJ databases">
        <authorList>
            <person name="Gilroy R."/>
        </authorList>
    </citation>
    <scope>NUCLEOTIDE SEQUENCE</scope>
    <source>
        <strain evidence="3">ChiGjej4B4-12881</strain>
    </source>
</reference>
<evidence type="ECO:0000313" key="3">
    <source>
        <dbReference type="EMBL" id="HIX52095.1"/>
    </source>
</evidence>
<sequence>MGQQITDQIAFLTEARTALEELGVARDREKQLKQDEGKWGKTLDGEKRALEETVNSTVKKRRDAISTSYDEEIEKAQDKLKKARVKREKAKNQGMKERIAEETADLRKENRDVDGEIRKVLKGARVPSFCNSRWYFALFMPAHFGEYFAFLAAVLICFLAIPYGIYMLIPGRQPLYLAGIYFAVIVVFGGIYILLTNRTKARHLETLRDARVMRDHIRSNRKKIRVIEKSIRRDKNEKMYNLEKFDDEIAQLEQEIRRISTQKQEALNSFEQVTKTIIADEILSGAKPKMEELTARYREIRRALDETEEEIKRRNLEITDKYAGYLGKEYLDPMKIGELMEAIRSGRASNISEAIEAVKADRSQQGSSARA</sequence>
<evidence type="ECO:0000256" key="2">
    <source>
        <dbReference type="SAM" id="Phobius"/>
    </source>
</evidence>